<evidence type="ECO:0000256" key="1">
    <source>
        <dbReference type="SAM" id="MobiDB-lite"/>
    </source>
</evidence>
<accession>A0A6J8E0K7</accession>
<organism evidence="2 3">
    <name type="scientific">Mytilus coruscus</name>
    <name type="common">Sea mussel</name>
    <dbReference type="NCBI Taxonomy" id="42192"/>
    <lineage>
        <taxon>Eukaryota</taxon>
        <taxon>Metazoa</taxon>
        <taxon>Spiralia</taxon>
        <taxon>Lophotrochozoa</taxon>
        <taxon>Mollusca</taxon>
        <taxon>Bivalvia</taxon>
        <taxon>Autobranchia</taxon>
        <taxon>Pteriomorphia</taxon>
        <taxon>Mytilida</taxon>
        <taxon>Mytiloidea</taxon>
        <taxon>Mytilidae</taxon>
        <taxon>Mytilinae</taxon>
        <taxon>Mytilus</taxon>
    </lineage>
</organism>
<evidence type="ECO:0000313" key="3">
    <source>
        <dbReference type="Proteomes" id="UP000507470"/>
    </source>
</evidence>
<evidence type="ECO:0000313" key="2">
    <source>
        <dbReference type="EMBL" id="CAC5413636.1"/>
    </source>
</evidence>
<dbReference type="Proteomes" id="UP000507470">
    <property type="component" value="Unassembled WGS sequence"/>
</dbReference>
<dbReference type="AlphaFoldDB" id="A0A6J8E0K7"/>
<proteinExistence type="predicted"/>
<keyword evidence="3" id="KW-1185">Reference proteome</keyword>
<sequence>MFLRWRLLLCRHQIDPGQRNEGVLGHNRNELICPDNIIMSSSNNNLHTSPSANDIAEALSAKLHSSGIQLVKDNNVIPTSETSAILNPSSQTGHASSAQSMQIPSITSIPPLATIQHDNSDDHGSSLALFQPSLSSDPDVIPGEQFHSSSANVDTPPMHALC</sequence>
<reference evidence="2 3" key="1">
    <citation type="submission" date="2020-06" db="EMBL/GenBank/DDBJ databases">
        <authorList>
            <person name="Li R."/>
            <person name="Bekaert M."/>
        </authorList>
    </citation>
    <scope>NUCLEOTIDE SEQUENCE [LARGE SCALE GENOMIC DNA]</scope>
    <source>
        <strain evidence="3">wild</strain>
    </source>
</reference>
<protein>
    <submittedName>
        <fullName evidence="2">Uncharacterized protein</fullName>
    </submittedName>
</protein>
<gene>
    <name evidence="2" type="ORF">MCOR_46506</name>
</gene>
<dbReference type="EMBL" id="CACVKT020008164">
    <property type="protein sequence ID" value="CAC5413636.1"/>
    <property type="molecule type" value="Genomic_DNA"/>
</dbReference>
<feature type="region of interest" description="Disordered" evidence="1">
    <location>
        <begin position="112"/>
        <end position="162"/>
    </location>
</feature>
<name>A0A6J8E0K7_MYTCO</name>